<protein>
    <submittedName>
        <fullName evidence="1">Uncharacterized protein</fullName>
    </submittedName>
</protein>
<dbReference type="AlphaFoldDB" id="A0A0G0TBQ1"/>
<comment type="caution">
    <text evidence="1">The sequence shown here is derived from an EMBL/GenBank/DDBJ whole genome shotgun (WGS) entry which is preliminary data.</text>
</comment>
<name>A0A0G0TBQ1_9BACT</name>
<organism evidence="1 2">
    <name type="scientific">Candidatus Roizmanbacteria bacterium GW2011_GWB1_40_7</name>
    <dbReference type="NCBI Taxonomy" id="1618482"/>
    <lineage>
        <taxon>Bacteria</taxon>
        <taxon>Candidatus Roizmaniibacteriota</taxon>
    </lineage>
</organism>
<proteinExistence type="predicted"/>
<evidence type="ECO:0000313" key="1">
    <source>
        <dbReference type="EMBL" id="KKR72231.1"/>
    </source>
</evidence>
<sequence>MKKIDDFLSELVQGSTHIISSPKTIEDLQKRGIEFQTKTPKTEGQFLDELFEQRRKASSKFIQ</sequence>
<evidence type="ECO:0000313" key="2">
    <source>
        <dbReference type="Proteomes" id="UP000034664"/>
    </source>
</evidence>
<reference evidence="1 2" key="1">
    <citation type="journal article" date="2015" name="Nature">
        <title>rRNA introns, odd ribosomes, and small enigmatic genomes across a large radiation of phyla.</title>
        <authorList>
            <person name="Brown C.T."/>
            <person name="Hug L.A."/>
            <person name="Thomas B.C."/>
            <person name="Sharon I."/>
            <person name="Castelle C.J."/>
            <person name="Singh A."/>
            <person name="Wilkins M.J."/>
            <person name="Williams K.H."/>
            <person name="Banfield J.F."/>
        </authorList>
    </citation>
    <scope>NUCLEOTIDE SEQUENCE [LARGE SCALE GENOMIC DNA]</scope>
</reference>
<dbReference type="EMBL" id="LBZM01000009">
    <property type="protein sequence ID" value="KKR72231.1"/>
    <property type="molecule type" value="Genomic_DNA"/>
</dbReference>
<gene>
    <name evidence="1" type="ORF">UU14_C0009G0012</name>
</gene>
<accession>A0A0G0TBQ1</accession>
<dbReference type="Proteomes" id="UP000034664">
    <property type="component" value="Unassembled WGS sequence"/>
</dbReference>